<dbReference type="InParanoid" id="W0DYB2"/>
<dbReference type="HOGENOM" id="CLU_2208839_0_0_6"/>
<evidence type="ECO:0008006" key="3">
    <source>
        <dbReference type="Google" id="ProtNLM"/>
    </source>
</evidence>
<dbReference type="Proteomes" id="UP000005380">
    <property type="component" value="Chromosome"/>
</dbReference>
<protein>
    <recommendedName>
        <fullName evidence="3">Haloacid dehalogenase</fullName>
    </recommendedName>
</protein>
<dbReference type="KEGG" id="tao:THIAE_04825"/>
<gene>
    <name evidence="1" type="ORF">THIAE_04825</name>
</gene>
<accession>W0DYB2</accession>
<dbReference type="AlphaFoldDB" id="W0DYB2"/>
<proteinExistence type="predicted"/>
<reference evidence="1 2" key="1">
    <citation type="submission" date="2013-12" db="EMBL/GenBank/DDBJ databases">
        <authorList>
            <consortium name="DOE Joint Genome Institute"/>
            <person name="Kappler U."/>
            <person name="Huntemann M."/>
            <person name="Han J."/>
            <person name="Chen A."/>
            <person name="Kyrpides N."/>
            <person name="Mavromatis K."/>
            <person name="Markowitz V."/>
            <person name="Palaniappan K."/>
            <person name="Ivanova N."/>
            <person name="Schaumberg A."/>
            <person name="Pati A."/>
            <person name="Liolios K."/>
            <person name="Nordberg H.P."/>
            <person name="Cantor M.N."/>
            <person name="Hua S.X."/>
            <person name="Woyke T."/>
        </authorList>
    </citation>
    <scope>NUCLEOTIDE SEQUENCE [LARGE SCALE GENOMIC DNA]</scope>
    <source>
        <strain evidence="2">AL2</strain>
    </source>
</reference>
<dbReference type="RefSeq" id="WP_006460264.1">
    <property type="nucleotide sequence ID" value="NZ_CP007030.1"/>
</dbReference>
<sequence length="107" mass="12027">MLYGVPFHGYFRDNSLINKFIPHAERPVPFPQMLFIGDGETDIPSMRLVKDYGGHSVAVYNPNTTERTAVSHLIKEGRVNVGMAADYQKDSELTHYVCSIIDGLARK</sequence>
<dbReference type="EMBL" id="CP007030">
    <property type="protein sequence ID" value="AHF02243.1"/>
    <property type="molecule type" value="Genomic_DNA"/>
</dbReference>
<dbReference type="STRING" id="717772.THIAE_04825"/>
<dbReference type="eggNOG" id="COG0560">
    <property type="taxonomic scope" value="Bacteria"/>
</dbReference>
<keyword evidence="2" id="KW-1185">Reference proteome</keyword>
<organism evidence="1 2">
    <name type="scientific">Thiomicrospira aerophila AL3</name>
    <dbReference type="NCBI Taxonomy" id="717772"/>
    <lineage>
        <taxon>Bacteria</taxon>
        <taxon>Pseudomonadati</taxon>
        <taxon>Pseudomonadota</taxon>
        <taxon>Gammaproteobacteria</taxon>
        <taxon>Thiotrichales</taxon>
        <taxon>Piscirickettsiaceae</taxon>
        <taxon>Thiomicrospira</taxon>
    </lineage>
</organism>
<evidence type="ECO:0000313" key="2">
    <source>
        <dbReference type="Proteomes" id="UP000005380"/>
    </source>
</evidence>
<name>W0DYB2_9GAMM</name>
<evidence type="ECO:0000313" key="1">
    <source>
        <dbReference type="EMBL" id="AHF02243.1"/>
    </source>
</evidence>
<dbReference type="OrthoDB" id="9785423at2"/>